<accession>A0A382GWY8</accession>
<feature type="non-terminal residue" evidence="1">
    <location>
        <position position="38"/>
    </location>
</feature>
<proteinExistence type="predicted"/>
<reference evidence="1" key="1">
    <citation type="submission" date="2018-05" db="EMBL/GenBank/DDBJ databases">
        <authorList>
            <person name="Lanie J.A."/>
            <person name="Ng W.-L."/>
            <person name="Kazmierczak K.M."/>
            <person name="Andrzejewski T.M."/>
            <person name="Davidsen T.M."/>
            <person name="Wayne K.J."/>
            <person name="Tettelin H."/>
            <person name="Glass J.I."/>
            <person name="Rusch D."/>
            <person name="Podicherti R."/>
            <person name="Tsui H.-C.T."/>
            <person name="Winkler M.E."/>
        </authorList>
    </citation>
    <scope>NUCLEOTIDE SEQUENCE</scope>
</reference>
<gene>
    <name evidence="1" type="ORF">METZ01_LOCUS232442</name>
</gene>
<dbReference type="AlphaFoldDB" id="A0A382GWY8"/>
<dbReference type="Gene3D" id="3.40.718.10">
    <property type="entry name" value="Isopropylmalate Dehydrogenase"/>
    <property type="match status" value="1"/>
</dbReference>
<protein>
    <recommendedName>
        <fullName evidence="2">Isocitrate dehydrogenase (NADP(+))</fullName>
    </recommendedName>
</protein>
<evidence type="ECO:0008006" key="2">
    <source>
        <dbReference type="Google" id="ProtNLM"/>
    </source>
</evidence>
<evidence type="ECO:0000313" key="1">
    <source>
        <dbReference type="EMBL" id="SVB79588.1"/>
    </source>
</evidence>
<sequence length="38" mass="3986">MSYENLTPPAGDKVSIENGELVVPDQPVIPFIEGDGTG</sequence>
<name>A0A382GWY8_9ZZZZ</name>
<organism evidence="1">
    <name type="scientific">marine metagenome</name>
    <dbReference type="NCBI Taxonomy" id="408172"/>
    <lineage>
        <taxon>unclassified sequences</taxon>
        <taxon>metagenomes</taxon>
        <taxon>ecological metagenomes</taxon>
    </lineage>
</organism>
<dbReference type="EMBL" id="UINC01057917">
    <property type="protein sequence ID" value="SVB79588.1"/>
    <property type="molecule type" value="Genomic_DNA"/>
</dbReference>